<dbReference type="AlphaFoldDB" id="N9PSU4"/>
<dbReference type="Pfam" id="PF01555">
    <property type="entry name" value="N6_N4_Mtase"/>
    <property type="match status" value="1"/>
</dbReference>
<comment type="similarity">
    <text evidence="1">Belongs to the N(4)/N(6)-methyltransferase family.</text>
</comment>
<keyword evidence="6" id="KW-1185">Reference proteome</keyword>
<evidence type="ECO:0000313" key="6">
    <source>
        <dbReference type="Proteomes" id="UP000013173"/>
    </source>
</evidence>
<dbReference type="InterPro" id="IPR029063">
    <property type="entry name" value="SAM-dependent_MTases_sf"/>
</dbReference>
<dbReference type="Proteomes" id="UP000013173">
    <property type="component" value="Unassembled WGS sequence"/>
</dbReference>
<dbReference type="GO" id="GO:0008170">
    <property type="term" value="F:N-methyltransferase activity"/>
    <property type="evidence" value="ECO:0007669"/>
    <property type="project" value="InterPro"/>
</dbReference>
<dbReference type="HOGENOM" id="CLU_020164_1_1_6"/>
<protein>
    <recommendedName>
        <fullName evidence="4">DNA methylase N-4/N-6 domain-containing protein</fullName>
    </recommendedName>
</protein>
<keyword evidence="3" id="KW-0808">Transferase</keyword>
<dbReference type="GeneID" id="303682944"/>
<keyword evidence="2" id="KW-0489">Methyltransferase</keyword>
<evidence type="ECO:0000259" key="4">
    <source>
        <dbReference type="Pfam" id="PF01555"/>
    </source>
</evidence>
<evidence type="ECO:0000256" key="1">
    <source>
        <dbReference type="ARBA" id="ARBA00006594"/>
    </source>
</evidence>
<reference evidence="5 6" key="1">
    <citation type="submission" date="2013-02" db="EMBL/GenBank/DDBJ databases">
        <title>The Genome Sequence of Acinetobacter sp. NIPH 2168.</title>
        <authorList>
            <consortium name="The Broad Institute Genome Sequencing Platform"/>
            <consortium name="The Broad Institute Genome Sequencing Center for Infectious Disease"/>
            <person name="Cerqueira G."/>
            <person name="Feldgarden M."/>
            <person name="Courvalin P."/>
            <person name="Perichon B."/>
            <person name="Grillot-Courvalin C."/>
            <person name="Clermont D."/>
            <person name="Rocha E."/>
            <person name="Yoon E.-J."/>
            <person name="Nemec A."/>
            <person name="Walker B."/>
            <person name="Young S.K."/>
            <person name="Zeng Q."/>
            <person name="Gargeya S."/>
            <person name="Fitzgerald M."/>
            <person name="Haas B."/>
            <person name="Abouelleil A."/>
            <person name="Alvarado L."/>
            <person name="Arachchi H.M."/>
            <person name="Berlin A.M."/>
            <person name="Chapman S.B."/>
            <person name="Dewar J."/>
            <person name="Goldberg J."/>
            <person name="Griggs A."/>
            <person name="Gujja S."/>
            <person name="Hansen M."/>
            <person name="Howarth C."/>
            <person name="Imamovic A."/>
            <person name="Larimer J."/>
            <person name="McCowan C."/>
            <person name="Murphy C."/>
            <person name="Neiman D."/>
            <person name="Pearson M."/>
            <person name="Priest M."/>
            <person name="Roberts A."/>
            <person name="Saif S."/>
            <person name="Shea T."/>
            <person name="Sisk P."/>
            <person name="Sykes S."/>
            <person name="Wortman J."/>
            <person name="Nusbaum C."/>
            <person name="Birren B."/>
        </authorList>
    </citation>
    <scope>NUCLEOTIDE SEQUENCE [LARGE SCALE GENOMIC DNA]</scope>
    <source>
        <strain evidence="5 6">NIPH 2168</strain>
    </source>
</reference>
<dbReference type="InterPro" id="IPR001091">
    <property type="entry name" value="RM_Methyltransferase"/>
</dbReference>
<dbReference type="InterPro" id="IPR002052">
    <property type="entry name" value="DNA_methylase_N6_adenine_CS"/>
</dbReference>
<organism evidence="5 6">
    <name type="scientific">Acinetobacter vivianii</name>
    <dbReference type="NCBI Taxonomy" id="1776742"/>
    <lineage>
        <taxon>Bacteria</taxon>
        <taxon>Pseudomonadati</taxon>
        <taxon>Pseudomonadota</taxon>
        <taxon>Gammaproteobacteria</taxon>
        <taxon>Moraxellales</taxon>
        <taxon>Moraxellaceae</taxon>
        <taxon>Acinetobacter</taxon>
    </lineage>
</organism>
<dbReference type="PATRIC" id="fig|1217706.3.peg.2733"/>
<accession>N9PSU4</accession>
<dbReference type="PRINTS" id="PR00508">
    <property type="entry name" value="S21N4MTFRASE"/>
</dbReference>
<dbReference type="GO" id="GO:0032259">
    <property type="term" value="P:methylation"/>
    <property type="evidence" value="ECO:0007669"/>
    <property type="project" value="UniProtKB-KW"/>
</dbReference>
<dbReference type="Gene3D" id="3.40.50.150">
    <property type="entry name" value="Vaccinia Virus protein VP39"/>
    <property type="match status" value="1"/>
</dbReference>
<dbReference type="SUPFAM" id="SSF53335">
    <property type="entry name" value="S-adenosyl-L-methionine-dependent methyltransferases"/>
    <property type="match status" value="1"/>
</dbReference>
<evidence type="ECO:0000313" key="5">
    <source>
        <dbReference type="EMBL" id="ENX20781.1"/>
    </source>
</evidence>
<dbReference type="EMBL" id="APRW01000012">
    <property type="protein sequence ID" value="ENX20781.1"/>
    <property type="molecule type" value="Genomic_DNA"/>
</dbReference>
<sequence length="514" mass="58314">MPLLDWVNRNQAEETAAHVPYHLLKFEKSYGDQQLAKENLIIQGDNLQALKALLPLYGGQVKCIFIDPPYNTQSAFEHYDDKLEHAQWLSMMYPRLQLLKELLAEDGAIWITLDDNEVHYLKVLCDEIFGRRNFVSTNIWQKLYTVKNSAKFFSDMHDYVLVYAKNLDAFNLKLLPRTDELNQSYSNPDNDPRGPWTTNALQARNFYSLGEYTITSPANESYTPPKGTYWRVSEDNFKKLNSDNRIWWGKSGNSVPRVKKFLSEAKQGVVPASIWFHNDVGTNGEAKLEVRKIFEDNPHELFMTPKPEKLIERIIYLGSNEGDCVLDSFLGSGTTAAVAHKLGRRYIGVEMGEHAQTHVIPRLEKVIEGEQGGISSAVGWQGGGGFSFYTLGDSVFDDQGFLNAGVKFKDLASYVWWLETKTALNQMESFDNPFLGVHEGTAYYLLYNGILGDRRPNGGNVLTVAILNYLNECYVHEGKRVIIGEASRLGDARLEALDIEFKQIPYSLYGNQAQ</sequence>
<dbReference type="RefSeq" id="WP_005259127.1">
    <property type="nucleotide sequence ID" value="NZ_BMDR01000002.1"/>
</dbReference>
<evidence type="ECO:0000256" key="3">
    <source>
        <dbReference type="ARBA" id="ARBA00022679"/>
    </source>
</evidence>
<dbReference type="InterPro" id="IPR002941">
    <property type="entry name" value="DNA_methylase_N4/N6"/>
</dbReference>
<gene>
    <name evidence="5" type="ORF">F892_02808</name>
</gene>
<dbReference type="OrthoDB" id="9816043at2"/>
<comment type="caution">
    <text evidence="5">The sequence shown here is derived from an EMBL/GenBank/DDBJ whole genome shotgun (WGS) entry which is preliminary data.</text>
</comment>
<dbReference type="GO" id="GO:0003677">
    <property type="term" value="F:DNA binding"/>
    <property type="evidence" value="ECO:0007669"/>
    <property type="project" value="InterPro"/>
</dbReference>
<dbReference type="PROSITE" id="PS00092">
    <property type="entry name" value="N6_MTASE"/>
    <property type="match status" value="1"/>
</dbReference>
<evidence type="ECO:0000256" key="2">
    <source>
        <dbReference type="ARBA" id="ARBA00022603"/>
    </source>
</evidence>
<name>N9PSU4_9GAMM</name>
<feature type="domain" description="DNA methylase N-4/N-6" evidence="4">
    <location>
        <begin position="61"/>
        <end position="355"/>
    </location>
</feature>
<proteinExistence type="inferred from homology"/>